<accession>A0A8J4UWR1</accession>
<keyword evidence="2" id="KW-1185">Reference proteome</keyword>
<dbReference type="EMBL" id="AJWJ01000019">
    <property type="protein sequence ID" value="KAF2077791.1"/>
    <property type="molecule type" value="Genomic_DNA"/>
</dbReference>
<reference evidence="1" key="1">
    <citation type="submission" date="2020-01" db="EMBL/GenBank/DDBJ databases">
        <title>Development of genomics and gene disruption for Polysphondylium violaceum indicates a role for the polyketide synthase stlB in stalk morphogenesis.</title>
        <authorList>
            <person name="Narita B."/>
            <person name="Kawabe Y."/>
            <person name="Kin K."/>
            <person name="Saito T."/>
            <person name="Gibbs R."/>
            <person name="Kuspa A."/>
            <person name="Muzny D."/>
            <person name="Queller D."/>
            <person name="Richards S."/>
            <person name="Strassman J."/>
            <person name="Sucgang R."/>
            <person name="Worley K."/>
            <person name="Schaap P."/>
        </authorList>
    </citation>
    <scope>NUCLEOTIDE SEQUENCE</scope>
    <source>
        <strain evidence="1">QSvi11</strain>
    </source>
</reference>
<name>A0A8J4UWR1_9MYCE</name>
<gene>
    <name evidence="1" type="ORF">CYY_000912</name>
</gene>
<proteinExistence type="predicted"/>
<comment type="caution">
    <text evidence="1">The sequence shown here is derived from an EMBL/GenBank/DDBJ whole genome shotgun (WGS) entry which is preliminary data.</text>
</comment>
<evidence type="ECO:0000313" key="1">
    <source>
        <dbReference type="EMBL" id="KAF2077791.1"/>
    </source>
</evidence>
<evidence type="ECO:0000313" key="2">
    <source>
        <dbReference type="Proteomes" id="UP000695562"/>
    </source>
</evidence>
<protein>
    <submittedName>
        <fullName evidence="1">Uncharacterized protein</fullName>
    </submittedName>
</protein>
<sequence length="105" mass="12157">MTSASDYWEDHLIPSVLFPTMDYVYNKYFKSNKNQIETGNLKSSTSTPKTKQQECSNDYYPLSRNIKLNNSCKLDLPIEENSKNSHNTIPQSTCPLVKVFINMHF</sequence>
<organism evidence="1 2">
    <name type="scientific">Polysphondylium violaceum</name>
    <dbReference type="NCBI Taxonomy" id="133409"/>
    <lineage>
        <taxon>Eukaryota</taxon>
        <taxon>Amoebozoa</taxon>
        <taxon>Evosea</taxon>
        <taxon>Eumycetozoa</taxon>
        <taxon>Dictyostelia</taxon>
        <taxon>Dictyosteliales</taxon>
        <taxon>Dictyosteliaceae</taxon>
        <taxon>Polysphondylium</taxon>
    </lineage>
</organism>
<dbReference type="AlphaFoldDB" id="A0A8J4UWR1"/>
<dbReference type="Proteomes" id="UP000695562">
    <property type="component" value="Unassembled WGS sequence"/>
</dbReference>